<evidence type="ECO:0000313" key="1">
    <source>
        <dbReference type="EMBL" id="RFZ90134.1"/>
    </source>
</evidence>
<dbReference type="OrthoDB" id="943765at2"/>
<dbReference type="Gene3D" id="2.180.10.10">
    <property type="entry name" value="RHS repeat-associated core"/>
    <property type="match status" value="1"/>
</dbReference>
<dbReference type="RefSeq" id="WP_117394101.1">
    <property type="nucleotide sequence ID" value="NZ_QWDC01000005.1"/>
</dbReference>
<accession>A0A372NMH3</accession>
<gene>
    <name evidence="1" type="ORF">D0C36_23120</name>
</gene>
<proteinExistence type="predicted"/>
<protein>
    <recommendedName>
        <fullName evidence="3">YD repeat-containing protein</fullName>
    </recommendedName>
</protein>
<evidence type="ECO:0000313" key="2">
    <source>
        <dbReference type="Proteomes" id="UP000264217"/>
    </source>
</evidence>
<keyword evidence="2" id="KW-1185">Reference proteome</keyword>
<dbReference type="Proteomes" id="UP000264217">
    <property type="component" value="Unassembled WGS sequence"/>
</dbReference>
<name>A0A372NMH3_9SPHI</name>
<organism evidence="1 2">
    <name type="scientific">Mucilaginibacter conchicola</name>
    <dbReference type="NCBI Taxonomy" id="2303333"/>
    <lineage>
        <taxon>Bacteria</taxon>
        <taxon>Pseudomonadati</taxon>
        <taxon>Bacteroidota</taxon>
        <taxon>Sphingobacteriia</taxon>
        <taxon>Sphingobacteriales</taxon>
        <taxon>Sphingobacteriaceae</taxon>
        <taxon>Mucilaginibacter</taxon>
    </lineage>
</organism>
<comment type="caution">
    <text evidence="1">The sequence shown here is derived from an EMBL/GenBank/DDBJ whole genome shotgun (WGS) entry which is preliminary data.</text>
</comment>
<sequence length="231" mass="27226">MYLTLFQSKIGIVILLFTILLLSCSKKTENPTITFLYGYGEVEKLNGKVKVLIDNRWSYSKNLPYHTYKFNNNGDVTQIEDAFKGNIHIARFSNSYDNDGKKTESVSIYTDEGKPVKEIYKYDANGDIIQFIGNAEKAVRDTNRFKFDKNHNVIEHIWRYKNKSLWIAKYKYAYNAKGICTVSYQYFFTWHDSFKKATIDTTRFIAFDKKNNWTVAIRDGDTMRRKITYYE</sequence>
<dbReference type="AlphaFoldDB" id="A0A372NMH3"/>
<reference evidence="1 2" key="1">
    <citation type="submission" date="2018-08" db="EMBL/GenBank/DDBJ databases">
        <title>Mucilaginibacter sp. MYSH2.</title>
        <authorList>
            <person name="Seo T."/>
        </authorList>
    </citation>
    <scope>NUCLEOTIDE SEQUENCE [LARGE SCALE GENOMIC DNA]</scope>
    <source>
        <strain evidence="1 2">MYSH2</strain>
    </source>
</reference>
<dbReference type="EMBL" id="QWDC01000005">
    <property type="protein sequence ID" value="RFZ90134.1"/>
    <property type="molecule type" value="Genomic_DNA"/>
</dbReference>
<evidence type="ECO:0008006" key="3">
    <source>
        <dbReference type="Google" id="ProtNLM"/>
    </source>
</evidence>